<organism evidence="2 3">
    <name type="scientific">Coccidioides immitis H538.4</name>
    <dbReference type="NCBI Taxonomy" id="396776"/>
    <lineage>
        <taxon>Eukaryota</taxon>
        <taxon>Fungi</taxon>
        <taxon>Dikarya</taxon>
        <taxon>Ascomycota</taxon>
        <taxon>Pezizomycotina</taxon>
        <taxon>Eurotiomycetes</taxon>
        <taxon>Eurotiomycetidae</taxon>
        <taxon>Onygenales</taxon>
        <taxon>Onygenaceae</taxon>
        <taxon>Coccidioides</taxon>
    </lineage>
</organism>
<accession>A0A0J8UWC1</accession>
<evidence type="ECO:0000313" key="2">
    <source>
        <dbReference type="EMBL" id="KMU92178.1"/>
    </source>
</evidence>
<dbReference type="FunFam" id="3.40.50.790:FF:000006">
    <property type="entry name" value="Electron transfer flavoprotein alpha-subunit"/>
    <property type="match status" value="1"/>
</dbReference>
<feature type="region of interest" description="Disordered" evidence="1">
    <location>
        <begin position="39"/>
        <end position="65"/>
    </location>
</feature>
<evidence type="ECO:0008006" key="4">
    <source>
        <dbReference type="Google" id="ProtNLM"/>
    </source>
</evidence>
<proteinExistence type="predicted"/>
<protein>
    <recommendedName>
        <fullName evidence="4">Ribosomal L1 domain-containing protein 1</fullName>
    </recommendedName>
</protein>
<dbReference type="VEuPathDB" id="FungiDB:CIHG_10039"/>
<evidence type="ECO:0000313" key="3">
    <source>
        <dbReference type="Proteomes" id="UP000054563"/>
    </source>
</evidence>
<dbReference type="InterPro" id="IPR023674">
    <property type="entry name" value="Ribosomal_uL1-like"/>
</dbReference>
<dbReference type="InterPro" id="IPR028364">
    <property type="entry name" value="Ribosomal_uL1/biogenesis"/>
</dbReference>
<dbReference type="STRING" id="396776.A0A0J8UWC1"/>
<feature type="compositionally biased region" description="Acidic residues" evidence="1">
    <location>
        <begin position="56"/>
        <end position="65"/>
    </location>
</feature>
<feature type="compositionally biased region" description="Basic and acidic residues" evidence="1">
    <location>
        <begin position="39"/>
        <end position="48"/>
    </location>
</feature>
<dbReference type="AlphaFoldDB" id="A0A0J8UWC1"/>
<sequence>MAVSSEELTIKATSGSPYQLNNEQVIRASTALLRHIKSEEKKKAEESTVKQLPIDGDSDSEGEEVSGEDVPVWLILTTKKHIVDKNRLKPGKIPVPHSLNTSSSLNICLITADPQRAVKDVIADEAFPKSLASRITKVIGLTKLKERYKSFESRRMLLSEHDVFLADDRIILRLIKTLGKTFFKSNKRPIPVRIEEIQKANGKRLKKDDKKRPHQVKIRRRGVTRNCCQRDRKTLDCIPVHLAPATTAAIKVGTSRFTPQQITENIEAVVKGMTDKFVTKGWRNVKAIHVKGANTVAMPIWLASELWLEDSDVRENEEQSEVKAIEGSKKSDKKRKAVKAADDSNSKKRKVTEDDGFPMRHVYILRKLRSGSCNCLRDLDEDGLSDLF</sequence>
<dbReference type="EMBL" id="DS017057">
    <property type="protein sequence ID" value="KMU92178.1"/>
    <property type="molecule type" value="Genomic_DNA"/>
</dbReference>
<name>A0A0J8UWC1_COCIT</name>
<dbReference type="InterPro" id="IPR016095">
    <property type="entry name" value="Ribosomal_uL1_3-a/b-sand"/>
</dbReference>
<dbReference type="CDD" id="cd00403">
    <property type="entry name" value="Ribosomal_L1"/>
    <property type="match status" value="1"/>
</dbReference>
<dbReference type="OrthoDB" id="10251727at2759"/>
<dbReference type="SUPFAM" id="SSF56808">
    <property type="entry name" value="Ribosomal protein L1"/>
    <property type="match status" value="1"/>
</dbReference>
<reference evidence="3" key="1">
    <citation type="journal article" date="2010" name="Genome Res.">
        <title>Population genomic sequencing of Coccidioides fungi reveals recent hybridization and transposon control.</title>
        <authorList>
            <person name="Neafsey D.E."/>
            <person name="Barker B.M."/>
            <person name="Sharpton T.J."/>
            <person name="Stajich J.E."/>
            <person name="Park D.J."/>
            <person name="Whiston E."/>
            <person name="Hung C.-Y."/>
            <person name="McMahan C."/>
            <person name="White J."/>
            <person name="Sykes S."/>
            <person name="Heiman D."/>
            <person name="Young S."/>
            <person name="Zeng Q."/>
            <person name="Abouelleil A."/>
            <person name="Aftuck L."/>
            <person name="Bessette D."/>
            <person name="Brown A."/>
            <person name="FitzGerald M."/>
            <person name="Lui A."/>
            <person name="Macdonald J.P."/>
            <person name="Priest M."/>
            <person name="Orbach M.J."/>
            <person name="Galgiani J.N."/>
            <person name="Kirkland T.N."/>
            <person name="Cole G.T."/>
            <person name="Birren B.W."/>
            <person name="Henn M.R."/>
            <person name="Taylor J.W."/>
            <person name="Rounsley S.D."/>
        </authorList>
    </citation>
    <scope>NUCLEOTIDE SEQUENCE [LARGE SCALE GENOMIC DNA]</scope>
    <source>
        <strain evidence="3">H538.4</strain>
    </source>
</reference>
<evidence type="ECO:0000256" key="1">
    <source>
        <dbReference type="SAM" id="MobiDB-lite"/>
    </source>
</evidence>
<feature type="region of interest" description="Disordered" evidence="1">
    <location>
        <begin position="318"/>
        <end position="352"/>
    </location>
</feature>
<dbReference type="Gene3D" id="3.40.50.790">
    <property type="match status" value="1"/>
</dbReference>
<dbReference type="Pfam" id="PF00687">
    <property type="entry name" value="Ribosomal_L1"/>
    <property type="match status" value="1"/>
</dbReference>
<feature type="compositionally biased region" description="Basic and acidic residues" evidence="1">
    <location>
        <begin position="318"/>
        <end position="330"/>
    </location>
</feature>
<gene>
    <name evidence="2" type="ORF">CIHG_10039</name>
</gene>
<dbReference type="Proteomes" id="UP000054563">
    <property type="component" value="Unassembled WGS sequence"/>
</dbReference>